<dbReference type="Gene3D" id="2.120.10.80">
    <property type="entry name" value="Kelch-type beta propeller"/>
    <property type="match status" value="1"/>
</dbReference>
<dbReference type="InterPro" id="IPR015915">
    <property type="entry name" value="Kelch-typ_b-propeller"/>
</dbReference>
<sequence length="214" mass="23761">MLTRRIAAAVLLIGGCTERDEGGALCSVEELSFRKTPEGIDMNKSIVYKLREPRRSPAVFAEKNGFLVLGGCQRKGVHTGSAERIRWNRNLLESSNSVFQNVVEAKSCSAFFKLDECAGVLIGGFNGLDCLKSVNLVKLNEREVLPTRLSTARENHVCEIIFDRYLVVMAGWDGRQALDSVEVFEIIDESPWILPTGIQFSLCEARIRPVSTPL</sequence>
<dbReference type="PROSITE" id="PS51257">
    <property type="entry name" value="PROKAR_LIPOPROTEIN"/>
    <property type="match status" value="1"/>
</dbReference>
<dbReference type="AlphaFoldDB" id="A0A0N4WZ52"/>
<name>A0A0N4WZ52_HAEPC</name>
<reference evidence="1 2" key="2">
    <citation type="submission" date="2018-11" db="EMBL/GenBank/DDBJ databases">
        <authorList>
            <consortium name="Pathogen Informatics"/>
        </authorList>
    </citation>
    <scope>NUCLEOTIDE SEQUENCE [LARGE SCALE GENOMIC DNA]</scope>
    <source>
        <strain evidence="1 2">MHpl1</strain>
    </source>
</reference>
<proteinExistence type="predicted"/>
<evidence type="ECO:0000313" key="1">
    <source>
        <dbReference type="EMBL" id="VDO63812.1"/>
    </source>
</evidence>
<protein>
    <submittedName>
        <fullName evidence="3">Kelch repeat protein</fullName>
    </submittedName>
</protein>
<keyword evidence="2" id="KW-1185">Reference proteome</keyword>
<dbReference type="Proteomes" id="UP000268014">
    <property type="component" value="Unassembled WGS sequence"/>
</dbReference>
<dbReference type="EMBL" id="UZAF01019812">
    <property type="protein sequence ID" value="VDO63812.1"/>
    <property type="molecule type" value="Genomic_DNA"/>
</dbReference>
<evidence type="ECO:0000313" key="3">
    <source>
        <dbReference type="WBParaSite" id="HPLM_0001719201-mRNA-1"/>
    </source>
</evidence>
<accession>A0A0N4WZ52</accession>
<dbReference type="OrthoDB" id="45365at2759"/>
<dbReference type="SUPFAM" id="SSF117281">
    <property type="entry name" value="Kelch motif"/>
    <property type="match status" value="1"/>
</dbReference>
<dbReference type="OMA" id="RENHVCE"/>
<organism evidence="3">
    <name type="scientific">Haemonchus placei</name>
    <name type="common">Barber's pole worm</name>
    <dbReference type="NCBI Taxonomy" id="6290"/>
    <lineage>
        <taxon>Eukaryota</taxon>
        <taxon>Metazoa</taxon>
        <taxon>Ecdysozoa</taxon>
        <taxon>Nematoda</taxon>
        <taxon>Chromadorea</taxon>
        <taxon>Rhabditida</taxon>
        <taxon>Rhabditina</taxon>
        <taxon>Rhabditomorpha</taxon>
        <taxon>Strongyloidea</taxon>
        <taxon>Trichostrongylidae</taxon>
        <taxon>Haemonchus</taxon>
    </lineage>
</organism>
<gene>
    <name evidence="1" type="ORF">HPLM_LOCUS17184</name>
</gene>
<reference evidence="3" key="1">
    <citation type="submission" date="2017-02" db="UniProtKB">
        <authorList>
            <consortium name="WormBaseParasite"/>
        </authorList>
    </citation>
    <scope>IDENTIFICATION</scope>
</reference>
<dbReference type="WBParaSite" id="HPLM_0001719201-mRNA-1">
    <property type="protein sequence ID" value="HPLM_0001719201-mRNA-1"/>
    <property type="gene ID" value="HPLM_0001719201"/>
</dbReference>
<evidence type="ECO:0000313" key="2">
    <source>
        <dbReference type="Proteomes" id="UP000268014"/>
    </source>
</evidence>